<dbReference type="Gene3D" id="3.40.50.1010">
    <property type="entry name" value="5'-nuclease"/>
    <property type="match status" value="1"/>
</dbReference>
<accession>A0A934SSR7</accession>
<comment type="caution">
    <text evidence="1">The sequence shown here is derived from an EMBL/GenBank/DDBJ whole genome shotgun (WGS) entry which is preliminary data.</text>
</comment>
<proteinExistence type="predicted"/>
<dbReference type="EMBL" id="JAEPBG010000002">
    <property type="protein sequence ID" value="MBK4734511.1"/>
    <property type="molecule type" value="Genomic_DNA"/>
</dbReference>
<evidence type="ECO:0000313" key="1">
    <source>
        <dbReference type="EMBL" id="MBK4734511.1"/>
    </source>
</evidence>
<organism evidence="1 2">
    <name type="scientific">Noviherbaspirillum pedocola</name>
    <dbReference type="NCBI Taxonomy" id="2801341"/>
    <lineage>
        <taxon>Bacteria</taxon>
        <taxon>Pseudomonadati</taxon>
        <taxon>Pseudomonadota</taxon>
        <taxon>Betaproteobacteria</taxon>
        <taxon>Burkholderiales</taxon>
        <taxon>Oxalobacteraceae</taxon>
        <taxon>Noviherbaspirillum</taxon>
    </lineage>
</organism>
<sequence>MNLEAELILSLLERSRVGLGVQVFNALCNVSLRRSFSWTATMALLQGLEELSKEIAPLTHATHRFGLALRQKYRLQPYDSMLLAAALEAGCSLFLSEDMQDGQAIEGTLTIRNPFASGSSLMP</sequence>
<dbReference type="InterPro" id="IPR029060">
    <property type="entry name" value="PIN-like_dom_sf"/>
</dbReference>
<dbReference type="CDD" id="cd18692">
    <property type="entry name" value="PIN_VapC-like"/>
    <property type="match status" value="1"/>
</dbReference>
<reference evidence="1" key="1">
    <citation type="submission" date="2021-01" db="EMBL/GenBank/DDBJ databases">
        <title>Genome sequence of strain Noviherbaspirillum sp. DKR-6.</title>
        <authorList>
            <person name="Chaudhary D.K."/>
        </authorList>
    </citation>
    <scope>NUCLEOTIDE SEQUENCE</scope>
    <source>
        <strain evidence="1">DKR-6</strain>
    </source>
</reference>
<dbReference type="RefSeq" id="WP_200591254.1">
    <property type="nucleotide sequence ID" value="NZ_JAEPBG010000002.1"/>
</dbReference>
<keyword evidence="2" id="KW-1185">Reference proteome</keyword>
<dbReference type="Proteomes" id="UP000622890">
    <property type="component" value="Unassembled WGS sequence"/>
</dbReference>
<dbReference type="AlphaFoldDB" id="A0A934SSR7"/>
<dbReference type="SUPFAM" id="SSF88723">
    <property type="entry name" value="PIN domain-like"/>
    <property type="match status" value="1"/>
</dbReference>
<name>A0A934SSR7_9BURK</name>
<gene>
    <name evidence="1" type="ORF">JJB74_07840</name>
</gene>
<protein>
    <submittedName>
        <fullName evidence="1">PIN domain-containing protein</fullName>
    </submittedName>
</protein>
<evidence type="ECO:0000313" key="2">
    <source>
        <dbReference type="Proteomes" id="UP000622890"/>
    </source>
</evidence>